<dbReference type="VEuPathDB" id="FungiDB:H310_07330"/>
<feature type="transmembrane region" description="Helical" evidence="1">
    <location>
        <begin position="132"/>
        <end position="153"/>
    </location>
</feature>
<organism evidence="2">
    <name type="scientific">Aphanomyces invadans</name>
    <dbReference type="NCBI Taxonomy" id="157072"/>
    <lineage>
        <taxon>Eukaryota</taxon>
        <taxon>Sar</taxon>
        <taxon>Stramenopiles</taxon>
        <taxon>Oomycota</taxon>
        <taxon>Saprolegniomycetes</taxon>
        <taxon>Saprolegniales</taxon>
        <taxon>Verrucalvaceae</taxon>
        <taxon>Aphanomyces</taxon>
    </lineage>
</organism>
<dbReference type="EMBL" id="KI913964">
    <property type="protein sequence ID" value="ETW00796.1"/>
    <property type="molecule type" value="Genomic_DNA"/>
</dbReference>
<gene>
    <name evidence="2" type="ORF">H310_07330</name>
</gene>
<accession>A0A024U2Z6</accession>
<dbReference type="OrthoDB" id="62504at2759"/>
<sequence length="154" mass="16948">MSPSPHHLLARFVVGAVLAVPTVYFATVLFPAIRDVSLSEGFSHIRSNVWATCALIDYVAGLCFTVPYMWFRSPNLVVGVIVVVACTILGNVVSVALFVVLIWTGRGTLRDSVLPLHHTLHAPNTKTWGVLVFQWCIGTLGLIYWAYLFYALAT</sequence>
<dbReference type="GeneID" id="20084380"/>
<evidence type="ECO:0000313" key="2">
    <source>
        <dbReference type="EMBL" id="ETW00796.1"/>
    </source>
</evidence>
<reference evidence="2" key="1">
    <citation type="submission" date="2013-12" db="EMBL/GenBank/DDBJ databases">
        <title>The Genome Sequence of Aphanomyces invadans NJM9701.</title>
        <authorList>
            <consortium name="The Broad Institute Genomics Platform"/>
            <person name="Russ C."/>
            <person name="Tyler B."/>
            <person name="van West P."/>
            <person name="Dieguez-Uribeondo J."/>
            <person name="Young S.K."/>
            <person name="Zeng Q."/>
            <person name="Gargeya S."/>
            <person name="Fitzgerald M."/>
            <person name="Abouelleil A."/>
            <person name="Alvarado L."/>
            <person name="Chapman S.B."/>
            <person name="Gainer-Dewar J."/>
            <person name="Goldberg J."/>
            <person name="Griggs A."/>
            <person name="Gujja S."/>
            <person name="Hansen M."/>
            <person name="Howarth C."/>
            <person name="Imamovic A."/>
            <person name="Ireland A."/>
            <person name="Larimer J."/>
            <person name="McCowan C."/>
            <person name="Murphy C."/>
            <person name="Pearson M."/>
            <person name="Poon T.W."/>
            <person name="Priest M."/>
            <person name="Roberts A."/>
            <person name="Saif S."/>
            <person name="Shea T."/>
            <person name="Sykes S."/>
            <person name="Wortman J."/>
            <person name="Nusbaum C."/>
            <person name="Birren B."/>
        </authorList>
    </citation>
    <scope>NUCLEOTIDE SEQUENCE [LARGE SCALE GENOMIC DNA]</scope>
    <source>
        <strain evidence="2">NJM9701</strain>
    </source>
</reference>
<keyword evidence="1" id="KW-0472">Membrane</keyword>
<evidence type="ECO:0000256" key="1">
    <source>
        <dbReference type="SAM" id="Phobius"/>
    </source>
</evidence>
<feature type="transmembrane region" description="Helical" evidence="1">
    <location>
        <begin position="49"/>
        <end position="70"/>
    </location>
</feature>
<feature type="transmembrane region" description="Helical" evidence="1">
    <location>
        <begin position="77"/>
        <end position="103"/>
    </location>
</feature>
<proteinExistence type="predicted"/>
<keyword evidence="1" id="KW-0812">Transmembrane</keyword>
<protein>
    <submittedName>
        <fullName evidence="2">Uncharacterized protein</fullName>
    </submittedName>
</protein>
<dbReference type="AlphaFoldDB" id="A0A024U2Z6"/>
<feature type="transmembrane region" description="Helical" evidence="1">
    <location>
        <begin position="12"/>
        <end position="33"/>
    </location>
</feature>
<name>A0A024U2Z6_9STRA</name>
<dbReference type="RefSeq" id="XP_008870931.1">
    <property type="nucleotide sequence ID" value="XM_008872709.1"/>
</dbReference>
<keyword evidence="1" id="KW-1133">Transmembrane helix</keyword>